<dbReference type="Gene3D" id="3.40.50.720">
    <property type="entry name" value="NAD(P)-binding Rossmann-like Domain"/>
    <property type="match status" value="1"/>
</dbReference>
<dbReference type="Pfam" id="PF01370">
    <property type="entry name" value="Epimerase"/>
    <property type="match status" value="1"/>
</dbReference>
<dbReference type="RefSeq" id="WP_378136780.1">
    <property type="nucleotide sequence ID" value="NZ_JBHSMI010000029.1"/>
</dbReference>
<sequence>MTRGVVVVTGAGGFTGAHACRVFAAKGWDVVALVSPRGLRAAEEAVRSASGSDGEERQVVVKACELTDGEAVGRLMKAIKPQAVVHLAGRNSVEQSWREPAAALAANVQATANVLEGARSSGDCRILVAGSMIKADPARLAEAQHPYGFSKALQSLAAHAWHRWYGLPVMIAEPSNLIGPGISAGLCGKLARWAVAAEEIGAASHPPFRLSSLGETRDFLDVRDAVDAYSLLIDGGEAGATYSIESGEMRSLGEVKEAFDAEAVVQLLWDIGNAPRDASPERRDTAPIRALGWRPRIPFRQSIRDAMADERHRRSGERG</sequence>
<reference evidence="4" key="1">
    <citation type="journal article" date="2019" name="Int. J. Syst. Evol. Microbiol.">
        <title>The Global Catalogue of Microorganisms (GCM) 10K type strain sequencing project: providing services to taxonomists for standard genome sequencing and annotation.</title>
        <authorList>
            <consortium name="The Broad Institute Genomics Platform"/>
            <consortium name="The Broad Institute Genome Sequencing Center for Infectious Disease"/>
            <person name="Wu L."/>
            <person name="Ma J."/>
        </authorList>
    </citation>
    <scope>NUCLEOTIDE SEQUENCE [LARGE SCALE GENOMIC DNA]</scope>
    <source>
        <strain evidence="4">CGMCC 1.18575</strain>
    </source>
</reference>
<evidence type="ECO:0000256" key="1">
    <source>
        <dbReference type="ARBA" id="ARBA00007637"/>
    </source>
</evidence>
<protein>
    <submittedName>
        <fullName evidence="3">NAD-dependent epimerase/dehydratase family protein</fullName>
    </submittedName>
</protein>
<dbReference type="Proteomes" id="UP001596113">
    <property type="component" value="Unassembled WGS sequence"/>
</dbReference>
<dbReference type="InterPro" id="IPR036291">
    <property type="entry name" value="NAD(P)-bd_dom_sf"/>
</dbReference>
<dbReference type="EMBL" id="JBHSMI010000029">
    <property type="protein sequence ID" value="MFC5405498.1"/>
    <property type="molecule type" value="Genomic_DNA"/>
</dbReference>
<gene>
    <name evidence="3" type="ORF">ACFPOF_22375</name>
</gene>
<dbReference type="PANTHER" id="PTHR43000">
    <property type="entry name" value="DTDP-D-GLUCOSE 4,6-DEHYDRATASE-RELATED"/>
    <property type="match status" value="1"/>
</dbReference>
<comment type="similarity">
    <text evidence="1">Belongs to the NAD(P)-dependent epimerase/dehydratase family.</text>
</comment>
<evidence type="ECO:0000313" key="4">
    <source>
        <dbReference type="Proteomes" id="UP001596113"/>
    </source>
</evidence>
<dbReference type="SUPFAM" id="SSF51735">
    <property type="entry name" value="NAD(P)-binding Rossmann-fold domains"/>
    <property type="match status" value="1"/>
</dbReference>
<evidence type="ECO:0000313" key="3">
    <source>
        <dbReference type="EMBL" id="MFC5405498.1"/>
    </source>
</evidence>
<feature type="domain" description="NAD-dependent epimerase/dehydratase" evidence="2">
    <location>
        <begin position="6"/>
        <end position="243"/>
    </location>
</feature>
<accession>A0ABW0HYS7</accession>
<evidence type="ECO:0000259" key="2">
    <source>
        <dbReference type="Pfam" id="PF01370"/>
    </source>
</evidence>
<organism evidence="3 4">
    <name type="scientific">Cohnella soli</name>
    <dbReference type="NCBI Taxonomy" id="425005"/>
    <lineage>
        <taxon>Bacteria</taxon>
        <taxon>Bacillati</taxon>
        <taxon>Bacillota</taxon>
        <taxon>Bacilli</taxon>
        <taxon>Bacillales</taxon>
        <taxon>Paenibacillaceae</taxon>
        <taxon>Cohnella</taxon>
    </lineage>
</organism>
<keyword evidence="4" id="KW-1185">Reference proteome</keyword>
<comment type="caution">
    <text evidence="3">The sequence shown here is derived from an EMBL/GenBank/DDBJ whole genome shotgun (WGS) entry which is preliminary data.</text>
</comment>
<proteinExistence type="inferred from homology"/>
<name>A0ABW0HYS7_9BACL</name>
<dbReference type="InterPro" id="IPR001509">
    <property type="entry name" value="Epimerase_deHydtase"/>
</dbReference>